<dbReference type="Proteomes" id="UP000776629">
    <property type="component" value="Unassembled WGS sequence"/>
</dbReference>
<dbReference type="PANTHER" id="PTHR43479">
    <property type="entry name" value="ACREF/ENVCD OPERON REPRESSOR-RELATED"/>
    <property type="match status" value="1"/>
</dbReference>
<dbReference type="RefSeq" id="WP_204776061.1">
    <property type="nucleotide sequence ID" value="NZ_JACJJQ010000007.1"/>
</dbReference>
<dbReference type="Pfam" id="PF00440">
    <property type="entry name" value="TetR_N"/>
    <property type="match status" value="1"/>
</dbReference>
<name>A0ABS2EMF7_9LACO</name>
<dbReference type="PANTHER" id="PTHR43479:SF11">
    <property type="entry name" value="ACREF_ENVCD OPERON REPRESSOR-RELATED"/>
    <property type="match status" value="1"/>
</dbReference>
<accession>A0ABS2EMF7</accession>
<organism evidence="4 5">
    <name type="scientific">Limosilactobacillus alvi</name>
    <dbReference type="NCBI Taxonomy" id="990412"/>
    <lineage>
        <taxon>Bacteria</taxon>
        <taxon>Bacillati</taxon>
        <taxon>Bacillota</taxon>
        <taxon>Bacilli</taxon>
        <taxon>Lactobacillales</taxon>
        <taxon>Lactobacillaceae</taxon>
        <taxon>Limosilactobacillus</taxon>
    </lineage>
</organism>
<feature type="domain" description="HTH tetR-type" evidence="3">
    <location>
        <begin position="6"/>
        <end position="66"/>
    </location>
</feature>
<feature type="DNA-binding region" description="H-T-H motif" evidence="2">
    <location>
        <begin position="29"/>
        <end position="48"/>
    </location>
</feature>
<proteinExistence type="predicted"/>
<keyword evidence="1 2" id="KW-0238">DNA-binding</keyword>
<dbReference type="SUPFAM" id="SSF46689">
    <property type="entry name" value="Homeodomain-like"/>
    <property type="match status" value="1"/>
</dbReference>
<evidence type="ECO:0000313" key="5">
    <source>
        <dbReference type="Proteomes" id="UP000776629"/>
    </source>
</evidence>
<dbReference type="PRINTS" id="PR00455">
    <property type="entry name" value="HTHTETR"/>
</dbReference>
<reference evidence="4 5" key="1">
    <citation type="journal article" date="2021" name="Sci. Rep.">
        <title>The distribution of antibiotic resistance genes in chicken gut microbiota commensals.</title>
        <authorList>
            <person name="Juricova H."/>
            <person name="Matiasovicova J."/>
            <person name="Kubasova T."/>
            <person name="Cejkova D."/>
            <person name="Rychlik I."/>
        </authorList>
    </citation>
    <scope>NUCLEOTIDE SEQUENCE [LARGE SCALE GENOMIC DNA]</scope>
    <source>
        <strain evidence="4 5">An810</strain>
    </source>
</reference>
<evidence type="ECO:0000256" key="1">
    <source>
        <dbReference type="ARBA" id="ARBA00023125"/>
    </source>
</evidence>
<evidence type="ECO:0000313" key="4">
    <source>
        <dbReference type="EMBL" id="MBM6753613.1"/>
    </source>
</evidence>
<evidence type="ECO:0000259" key="3">
    <source>
        <dbReference type="PROSITE" id="PS50977"/>
    </source>
</evidence>
<dbReference type="EMBL" id="JACJJQ010000007">
    <property type="protein sequence ID" value="MBM6753613.1"/>
    <property type="molecule type" value="Genomic_DNA"/>
</dbReference>
<dbReference type="PROSITE" id="PS50977">
    <property type="entry name" value="HTH_TETR_2"/>
    <property type="match status" value="1"/>
</dbReference>
<gene>
    <name evidence="4" type="ORF">H5993_02375</name>
</gene>
<dbReference type="InterPro" id="IPR001647">
    <property type="entry name" value="HTH_TetR"/>
</dbReference>
<comment type="caution">
    <text evidence="4">The sequence shown here is derived from an EMBL/GenBank/DDBJ whole genome shotgun (WGS) entry which is preliminary data.</text>
</comment>
<evidence type="ECO:0000256" key="2">
    <source>
        <dbReference type="PROSITE-ProRule" id="PRU00335"/>
    </source>
</evidence>
<dbReference type="Gene3D" id="1.10.357.10">
    <property type="entry name" value="Tetracycline Repressor, domain 2"/>
    <property type="match status" value="1"/>
</dbReference>
<keyword evidence="5" id="KW-1185">Reference proteome</keyword>
<protein>
    <submittedName>
        <fullName evidence="4">TetR/AcrR family transcriptional regulator</fullName>
    </submittedName>
</protein>
<dbReference type="InterPro" id="IPR050624">
    <property type="entry name" value="HTH-type_Tx_Regulator"/>
</dbReference>
<sequence length="189" mass="21649">MRTRDQTKVDKIKQAVLDLTSQEGLLGWSIAKLAKRAGVSPATVYIYYPNKDEMLKQLYREYSQKVNDYLTERVDQTETGSTELRQLMTSYYEYIKAYPATYLFLDQFANFPPLMSQLPEAKTGFAVEKILAQMKADQKLRDYHLGTMLDLIFYPLRAVATQTPAGEGNAAQLEELIQMVQRAILRAES</sequence>
<dbReference type="InterPro" id="IPR009057">
    <property type="entry name" value="Homeodomain-like_sf"/>
</dbReference>